<gene>
    <name evidence="3" type="ORF">DO021_18075</name>
    <name evidence="2" type="ORF">EYB58_21655</name>
</gene>
<dbReference type="EMBL" id="CP036313">
    <property type="protein sequence ID" value="QBH15287.1"/>
    <property type="molecule type" value="Genomic_DNA"/>
</dbReference>
<reference evidence="3 4" key="1">
    <citation type="submission" date="2018-06" db="EMBL/GenBank/DDBJ databases">
        <title>Complete Genome Sequence of Desulfobacter hydrogenophilus (DSM3380).</title>
        <authorList>
            <person name="Marietou A."/>
            <person name="Schreiber L."/>
            <person name="Marshall I."/>
            <person name="Jorgensen B."/>
        </authorList>
    </citation>
    <scope>NUCLEOTIDE SEQUENCE [LARGE SCALE GENOMIC DNA]</scope>
    <source>
        <strain evidence="3 4">DSM 3380</strain>
    </source>
</reference>
<dbReference type="InterPro" id="IPR002575">
    <property type="entry name" value="Aminoglycoside_PTrfase"/>
</dbReference>
<protein>
    <recommendedName>
        <fullName evidence="1">Aminoglycoside phosphotransferase domain-containing protein</fullName>
    </recommendedName>
</protein>
<dbReference type="Proteomes" id="UP000248798">
    <property type="component" value="Unassembled WGS sequence"/>
</dbReference>
<name>A0A328FAB3_9BACT</name>
<evidence type="ECO:0000313" key="4">
    <source>
        <dbReference type="Proteomes" id="UP000248798"/>
    </source>
</evidence>
<keyword evidence="5" id="KW-1185">Reference proteome</keyword>
<dbReference type="RefSeq" id="WP_111959273.1">
    <property type="nucleotide sequence ID" value="NZ_CP036313.1"/>
</dbReference>
<dbReference type="AlphaFoldDB" id="A0A328FAB3"/>
<reference evidence="2 5" key="2">
    <citation type="submission" date="2019-02" db="EMBL/GenBank/DDBJ databases">
        <title>Complete genome sequence of Desulfobacter hydrogenophilus AcRS1.</title>
        <authorList>
            <person name="Marietou A."/>
            <person name="Lund M.B."/>
            <person name="Marshall I.P.G."/>
            <person name="Schreiber L."/>
            <person name="Jorgensen B."/>
        </authorList>
    </citation>
    <scope>NUCLEOTIDE SEQUENCE [LARGE SCALE GENOMIC DNA]</scope>
    <source>
        <strain evidence="2 5">AcRS1</strain>
    </source>
</reference>
<dbReference type="InterPro" id="IPR011009">
    <property type="entry name" value="Kinase-like_dom_sf"/>
</dbReference>
<accession>A0A328FAB3</accession>
<evidence type="ECO:0000259" key="1">
    <source>
        <dbReference type="Pfam" id="PF01636"/>
    </source>
</evidence>
<evidence type="ECO:0000313" key="5">
    <source>
        <dbReference type="Proteomes" id="UP000293902"/>
    </source>
</evidence>
<dbReference type="SUPFAM" id="SSF56112">
    <property type="entry name" value="Protein kinase-like (PK-like)"/>
    <property type="match status" value="1"/>
</dbReference>
<dbReference type="Pfam" id="PF01636">
    <property type="entry name" value="APH"/>
    <property type="match status" value="1"/>
</dbReference>
<evidence type="ECO:0000313" key="2">
    <source>
        <dbReference type="EMBL" id="QBH15287.1"/>
    </source>
</evidence>
<dbReference type="Gene3D" id="3.90.1200.10">
    <property type="match status" value="1"/>
</dbReference>
<dbReference type="Proteomes" id="UP000293902">
    <property type="component" value="Chromosome"/>
</dbReference>
<dbReference type="EMBL" id="QLNI01000042">
    <property type="protein sequence ID" value="RAM00630.1"/>
    <property type="molecule type" value="Genomic_DNA"/>
</dbReference>
<organism evidence="3 4">
    <name type="scientific">Desulfobacter hydrogenophilus</name>
    <dbReference type="NCBI Taxonomy" id="2291"/>
    <lineage>
        <taxon>Bacteria</taxon>
        <taxon>Pseudomonadati</taxon>
        <taxon>Thermodesulfobacteriota</taxon>
        <taxon>Desulfobacteria</taxon>
        <taxon>Desulfobacterales</taxon>
        <taxon>Desulfobacteraceae</taxon>
        <taxon>Desulfobacter</taxon>
    </lineage>
</organism>
<sequence length="334" mass="38350">MHELSDFRPGESQSREFTHWLFKQWGIDFHCLRDDCHIQGSPERTIERAVIQDKNGSLFLLEKYTRDKFDHRHTVARAVDFLNQNGLTQALACKPNQSGQSLPFYEDSCFQVSAFLDSTELKRPDYLSSGEMGANFADFLIRLHKASMGIQSIVPGTLFSLPDYISVLMDQVKDNNPGVHAHYLPFVKFLEIRFMPEHDTIPTSFCHGDLHPLNVIWNGNRIKAVIDWEFSGFKPEIFDAANLVGCAGIEDPEGLGMPMVMTFVRELKNANIISPKGWNLFPEYILALRFAWLSEWLRNNDTEMLDLEARYMEILMTHMDELRSIWNKGPTGGQ</sequence>
<proteinExistence type="predicted"/>
<feature type="domain" description="Aminoglycoside phosphotransferase" evidence="1">
    <location>
        <begin position="60"/>
        <end position="244"/>
    </location>
</feature>
<dbReference type="OrthoDB" id="9797603at2"/>
<evidence type="ECO:0000313" key="3">
    <source>
        <dbReference type="EMBL" id="RAM00630.1"/>
    </source>
</evidence>